<evidence type="ECO:0000313" key="2">
    <source>
        <dbReference type="EMBL" id="KOC59252.1"/>
    </source>
</evidence>
<organism evidence="2 3">
    <name type="scientific">Habropoda laboriosa</name>
    <dbReference type="NCBI Taxonomy" id="597456"/>
    <lineage>
        <taxon>Eukaryota</taxon>
        <taxon>Metazoa</taxon>
        <taxon>Ecdysozoa</taxon>
        <taxon>Arthropoda</taxon>
        <taxon>Hexapoda</taxon>
        <taxon>Insecta</taxon>
        <taxon>Pterygota</taxon>
        <taxon>Neoptera</taxon>
        <taxon>Endopterygota</taxon>
        <taxon>Hymenoptera</taxon>
        <taxon>Apocrita</taxon>
        <taxon>Aculeata</taxon>
        <taxon>Apoidea</taxon>
        <taxon>Anthophila</taxon>
        <taxon>Apidae</taxon>
        <taxon>Habropoda</taxon>
    </lineage>
</organism>
<accession>A0A0L7QKV7</accession>
<sequence>MCPLTPGHFLIGGPLTALPEPSLEDVPTSRLSRWQLVQQKVQHFWTRWRQEYLHQLQTRSKWTTSKPPLKVGDLCLVTSETTPPSRWPLARVLHVHPGPDNQVRVVTLRTSTNTMKRPVTKLVLLPQHPSDDPH</sequence>
<dbReference type="PANTHER" id="PTHR47331">
    <property type="entry name" value="PHD-TYPE DOMAIN-CONTAINING PROTEIN"/>
    <property type="match status" value="1"/>
</dbReference>
<dbReference type="PANTHER" id="PTHR47331:SF1">
    <property type="entry name" value="GAG-LIKE PROTEIN"/>
    <property type="match status" value="1"/>
</dbReference>
<dbReference type="InterPro" id="IPR040676">
    <property type="entry name" value="DUF5641"/>
</dbReference>
<protein>
    <recommendedName>
        <fullName evidence="1">DUF5641 domain-containing protein</fullName>
    </recommendedName>
</protein>
<dbReference type="Pfam" id="PF18701">
    <property type="entry name" value="DUF5641"/>
    <property type="match status" value="1"/>
</dbReference>
<gene>
    <name evidence="2" type="ORF">WH47_12562</name>
</gene>
<dbReference type="Proteomes" id="UP000053825">
    <property type="component" value="Unassembled WGS sequence"/>
</dbReference>
<evidence type="ECO:0000313" key="3">
    <source>
        <dbReference type="Proteomes" id="UP000053825"/>
    </source>
</evidence>
<evidence type="ECO:0000259" key="1">
    <source>
        <dbReference type="Pfam" id="PF18701"/>
    </source>
</evidence>
<dbReference type="AlphaFoldDB" id="A0A0L7QKV7"/>
<dbReference type="STRING" id="597456.A0A0L7QKV7"/>
<feature type="domain" description="DUF5641" evidence="1">
    <location>
        <begin position="32"/>
        <end position="125"/>
    </location>
</feature>
<keyword evidence="3" id="KW-1185">Reference proteome</keyword>
<name>A0A0L7QKV7_9HYME</name>
<dbReference type="OrthoDB" id="6615390at2759"/>
<dbReference type="EMBL" id="KQ414938">
    <property type="protein sequence ID" value="KOC59252.1"/>
    <property type="molecule type" value="Genomic_DNA"/>
</dbReference>
<proteinExistence type="predicted"/>
<reference evidence="2 3" key="1">
    <citation type="submission" date="2015-07" db="EMBL/GenBank/DDBJ databases">
        <title>The genome of Habropoda laboriosa.</title>
        <authorList>
            <person name="Pan H."/>
            <person name="Kapheim K."/>
        </authorList>
    </citation>
    <scope>NUCLEOTIDE SEQUENCE [LARGE SCALE GENOMIC DNA]</scope>
    <source>
        <strain evidence="2">0110345459</strain>
    </source>
</reference>